<keyword evidence="5" id="KW-1185">Reference proteome</keyword>
<dbReference type="Bgee" id="ENSNBRG00000008532">
    <property type="expression patterns" value="Expressed in testis"/>
</dbReference>
<evidence type="ECO:0000256" key="1">
    <source>
        <dbReference type="ARBA" id="ARBA00004496"/>
    </source>
</evidence>
<evidence type="ECO:0000256" key="3">
    <source>
        <dbReference type="ARBA" id="ARBA00061308"/>
    </source>
</evidence>
<comment type="subcellular location">
    <subcellularLocation>
        <location evidence="1">Cytoplasm</location>
    </subcellularLocation>
</comment>
<dbReference type="SUPFAM" id="SSF48371">
    <property type="entry name" value="ARM repeat"/>
    <property type="match status" value="1"/>
</dbReference>
<dbReference type="InterPro" id="IPR011989">
    <property type="entry name" value="ARM-like"/>
</dbReference>
<evidence type="ECO:0000256" key="2">
    <source>
        <dbReference type="ARBA" id="ARBA00022490"/>
    </source>
</evidence>
<comment type="similarity">
    <text evidence="3">Belongs to the BRAT1 family.</text>
</comment>
<dbReference type="GO" id="GO:0005634">
    <property type="term" value="C:nucleus"/>
    <property type="evidence" value="ECO:0007669"/>
    <property type="project" value="TreeGrafter"/>
</dbReference>
<dbReference type="PANTHER" id="PTHR21331:SF2">
    <property type="entry name" value="BRCA1-ASSOCIATED ATM ACTIVATOR 1"/>
    <property type="match status" value="1"/>
</dbReference>
<accession>A0A3Q4GPP4</accession>
<organism evidence="4 5">
    <name type="scientific">Neolamprologus brichardi</name>
    <name type="common">Fairy cichlid</name>
    <name type="synonym">Lamprologus brichardi</name>
    <dbReference type="NCBI Taxonomy" id="32507"/>
    <lineage>
        <taxon>Eukaryota</taxon>
        <taxon>Metazoa</taxon>
        <taxon>Chordata</taxon>
        <taxon>Craniata</taxon>
        <taxon>Vertebrata</taxon>
        <taxon>Euteleostomi</taxon>
        <taxon>Actinopterygii</taxon>
        <taxon>Neopterygii</taxon>
        <taxon>Teleostei</taxon>
        <taxon>Neoteleostei</taxon>
        <taxon>Acanthomorphata</taxon>
        <taxon>Ovalentaria</taxon>
        <taxon>Cichlomorphae</taxon>
        <taxon>Cichliformes</taxon>
        <taxon>Cichlidae</taxon>
        <taxon>African cichlids</taxon>
        <taxon>Pseudocrenilabrinae</taxon>
        <taxon>Lamprologini</taxon>
        <taxon>Neolamprologus</taxon>
    </lineage>
</organism>
<dbReference type="OMA" id="WRMESEY"/>
<dbReference type="Gene3D" id="1.25.10.10">
    <property type="entry name" value="Leucine-rich Repeat Variant"/>
    <property type="match status" value="1"/>
</dbReference>
<dbReference type="GO" id="GO:0008283">
    <property type="term" value="P:cell population proliferation"/>
    <property type="evidence" value="ECO:0007669"/>
    <property type="project" value="InterPro"/>
</dbReference>
<name>A0A3Q4GPP4_NEOBR</name>
<proteinExistence type="inferred from homology"/>
<dbReference type="Ensembl" id="ENSNBRT00000011273.1">
    <property type="protein sequence ID" value="ENSNBRP00000010966.1"/>
    <property type="gene ID" value="ENSNBRG00000008532.1"/>
</dbReference>
<reference evidence="4" key="1">
    <citation type="submission" date="2025-08" db="UniProtKB">
        <authorList>
            <consortium name="Ensembl"/>
        </authorList>
    </citation>
    <scope>IDENTIFICATION</scope>
</reference>
<dbReference type="PANTHER" id="PTHR21331">
    <property type="entry name" value="BRCA1-ASSOCIATED ATM ACTIVATOR 1"/>
    <property type="match status" value="1"/>
</dbReference>
<keyword evidence="2" id="KW-0963">Cytoplasm</keyword>
<dbReference type="InterPro" id="IPR038904">
    <property type="entry name" value="BRAT1"/>
</dbReference>
<gene>
    <name evidence="4" type="primary">BRAT1</name>
</gene>
<reference evidence="4" key="2">
    <citation type="submission" date="2025-09" db="UniProtKB">
        <authorList>
            <consortium name="Ensembl"/>
        </authorList>
    </citation>
    <scope>IDENTIFICATION</scope>
</reference>
<dbReference type="GO" id="GO:0006974">
    <property type="term" value="P:DNA damage response"/>
    <property type="evidence" value="ECO:0007669"/>
    <property type="project" value="InterPro"/>
</dbReference>
<dbReference type="InterPro" id="IPR016024">
    <property type="entry name" value="ARM-type_fold"/>
</dbReference>
<evidence type="ECO:0000313" key="5">
    <source>
        <dbReference type="Proteomes" id="UP000261580"/>
    </source>
</evidence>
<sequence length="718" mass="77773">MDRECVSLLPRVCEVLAASGSSLPDDTILEKLLDWFTALTEAGESLLEACPCLLELISAVIHDTASAPGVLSFTLRLIGLLAAAEDDFIVLKESLVLDLVFSCQHWQELGLWEDPCIRIGWIQGLRTTLQHPNGLSFFIQPLLQLQTDTSLFVASAANQMLAHVLLFCQPEDEQNTSVSKAVVENPAEPMEINQDCTAVVDAISEYLKRALGVPKGSAQLHQCQQTLRLLALLLGQTKPPLRDKLLQTVTASLEEMVAADCSELTLPLMDVILDPDCLPCAPDLIVSGILSLLRICSGDLSSSSAGCSEVFRNVIGSGKVQKCALEALTAVSNSPDDCVFVFQVLHKSYQALVKWMSVSCAIDLHNKSHCLCLLDLVQVVKKRACDMRWEVRDSTMEFLGHLGAMRVCQAPAEQACDASEALLGGCCCTTPLLREALQDPESYVRASAIKALAQTVMHSWQEGAAPTQEQILSQDTEGFARRAVVQFFIAWFSSNTSHTPPSSPSVRSVLSRGCADLDWEVKVHTLELAELLLDKAFLGHGSYTNGSDSLVEQGVISALLSGLVDCDRPVALKACRLLITLRVTVCPASQRDPDVSAATATVARVSCELPRAGWAQEIRKILGVRTEAKAERDLNALNAPSFEDHSEEGASAVSHCERVSVCEALGSLGLDERLEILSRSSDHVHNSPLSLLQDILTASTSHSHSNTQPGQEVIVDCY</sequence>
<dbReference type="GO" id="GO:0005737">
    <property type="term" value="C:cytoplasm"/>
    <property type="evidence" value="ECO:0007669"/>
    <property type="project" value="UniProtKB-SubCell"/>
</dbReference>
<dbReference type="GeneTree" id="ENSGT00390000017551"/>
<dbReference type="AlphaFoldDB" id="A0A3Q4GPP4"/>
<dbReference type="Proteomes" id="UP000261580">
    <property type="component" value="Unassembled WGS sequence"/>
</dbReference>
<evidence type="ECO:0000313" key="4">
    <source>
        <dbReference type="Ensembl" id="ENSNBRP00000010966.1"/>
    </source>
</evidence>
<protein>
    <submittedName>
        <fullName evidence="4">BRCA1-associated ATM activator 1</fullName>
    </submittedName>
</protein>
<dbReference type="STRING" id="32507.ENSNBRP00000010966"/>